<dbReference type="FunFam" id="3.40.50.300:FF:000677">
    <property type="entry name" value="ATP-dependent RNA helicase A"/>
    <property type="match status" value="1"/>
</dbReference>
<dbReference type="GO" id="GO:0005524">
    <property type="term" value="F:ATP binding"/>
    <property type="evidence" value="ECO:0007669"/>
    <property type="project" value="UniProtKB-KW"/>
</dbReference>
<dbReference type="GO" id="GO:0003723">
    <property type="term" value="F:RNA binding"/>
    <property type="evidence" value="ECO:0007669"/>
    <property type="project" value="TreeGrafter"/>
</dbReference>
<dbReference type="FunFam" id="1.20.120.1080:FF:000025">
    <property type="entry name" value="Dosage compensation regulator"/>
    <property type="match status" value="1"/>
</dbReference>
<evidence type="ECO:0000313" key="8">
    <source>
        <dbReference type="EnsemblMetazoa" id="MESCA008302-PA"/>
    </source>
</evidence>
<dbReference type="GO" id="GO:0043138">
    <property type="term" value="F:3'-5' DNA helicase activity"/>
    <property type="evidence" value="ECO:0007669"/>
    <property type="project" value="TreeGrafter"/>
</dbReference>
<dbReference type="STRING" id="36166.T1GWW8"/>
<name>T1GWW8_MEGSC</name>
<dbReference type="Pfam" id="PF07717">
    <property type="entry name" value="OB_NTP_bind"/>
    <property type="match status" value="1"/>
</dbReference>
<dbReference type="SMART" id="SM00847">
    <property type="entry name" value="HA2"/>
    <property type="match status" value="1"/>
</dbReference>
<proteinExistence type="inferred from homology"/>
<evidence type="ECO:0000256" key="4">
    <source>
        <dbReference type="ARBA" id="ARBA00022806"/>
    </source>
</evidence>
<protein>
    <recommendedName>
        <fullName evidence="7">Helicase C-terminal domain-containing protein</fullName>
    </recommendedName>
</protein>
<dbReference type="InterPro" id="IPR048333">
    <property type="entry name" value="HA2_WH"/>
</dbReference>
<dbReference type="PROSITE" id="PS51194">
    <property type="entry name" value="HELICASE_CTER"/>
    <property type="match status" value="1"/>
</dbReference>
<dbReference type="EnsemblMetazoa" id="MESCA008302-RA">
    <property type="protein sequence ID" value="MESCA008302-PA"/>
    <property type="gene ID" value="MESCA008302"/>
</dbReference>
<dbReference type="Proteomes" id="UP000015102">
    <property type="component" value="Unassembled WGS sequence"/>
</dbReference>
<feature type="domain" description="Helicase C-terminal" evidence="7">
    <location>
        <begin position="15"/>
        <end position="188"/>
    </location>
</feature>
<dbReference type="Gene3D" id="3.40.50.300">
    <property type="entry name" value="P-loop containing nucleotide triphosphate hydrolases"/>
    <property type="match status" value="1"/>
</dbReference>
<evidence type="ECO:0000256" key="5">
    <source>
        <dbReference type="ARBA" id="ARBA00022840"/>
    </source>
</evidence>
<keyword evidence="3" id="KW-0378">Hydrolase</keyword>
<dbReference type="Pfam" id="PF04408">
    <property type="entry name" value="WHD_HA2"/>
    <property type="match status" value="1"/>
</dbReference>
<dbReference type="SUPFAM" id="SSF52540">
    <property type="entry name" value="P-loop containing nucleoside triphosphate hydrolases"/>
    <property type="match status" value="1"/>
</dbReference>
<feature type="region of interest" description="Disordered" evidence="6">
    <location>
        <begin position="532"/>
        <end position="574"/>
    </location>
</feature>
<dbReference type="AlphaFoldDB" id="T1GWW8"/>
<keyword evidence="4" id="KW-0347">Helicase</keyword>
<sequence>MAMAQLSESDVSFELIESLLLLIKSKNIEGSVLVFLPGWNLIFALMKFLQNSPNFGGPNYRILPCHSQIPREDQRKVFEPVPPGVTKIILSTNIAETSITIDDIVYVIDICKARMKMFTSHNNLTSYATVWASKTNLEQRKGRAGRVRPGFCFTLCSKARFNKLEEHLTPEMFRTPLHELALSIKLLHLGSIHKFLSKAIEPPPLDAVIEAEVLLKDMKCLDDQDELTPLGRILARLPIEPRLGKMMILGCIFGCGDTLGSMAAYSSTFSEVFALDMGQRRLANHQKALAGRKCSDHMVTMIVASQMWQKAKYKGEDEEIRFCEWKGLQLPTMRVMSEAKRQLLDLLQQAGFPEESMLEIYVDSNGDQPEVDMTTALLCLGLYPNVCFHKEKRKVLTTESKAALIHKTSVNCSNLAVTYPYPFFVFGEKIRTRAVSCKQMTMVAPLHLLLFGCRKVDLVNGQTVRLDNWLNYEMDPVDASYLAALRPAIENLVTQVTENPEMINQMDEQTSKLIGVIKDLCKMDAGDFQIKREEGVLPHQQRSGGPSGPKYSRDNFGGRDGGNNSGGGFRSGGGSGWFNRGRGGYNNGGGYGGGGYGGGRGGYGGNRRF</sequence>
<dbReference type="PANTHER" id="PTHR18934:SF119">
    <property type="entry name" value="ATP-DEPENDENT RNA HELICASE A"/>
    <property type="match status" value="1"/>
</dbReference>
<dbReference type="Pfam" id="PF21010">
    <property type="entry name" value="HA2_C"/>
    <property type="match status" value="1"/>
</dbReference>
<comment type="similarity">
    <text evidence="1">Belongs to the DEAD box helicase family. DEAH subfamily.</text>
</comment>
<keyword evidence="5" id="KW-0067">ATP-binding</keyword>
<dbReference type="InterPro" id="IPR027417">
    <property type="entry name" value="P-loop_NTPase"/>
</dbReference>
<dbReference type="GO" id="GO:1990904">
    <property type="term" value="C:ribonucleoprotein complex"/>
    <property type="evidence" value="ECO:0007669"/>
    <property type="project" value="TreeGrafter"/>
</dbReference>
<dbReference type="InterPro" id="IPR011709">
    <property type="entry name" value="DEAD-box_helicase_OB_fold"/>
</dbReference>
<evidence type="ECO:0000256" key="6">
    <source>
        <dbReference type="SAM" id="MobiDB-lite"/>
    </source>
</evidence>
<dbReference type="InterPro" id="IPR007502">
    <property type="entry name" value="Helicase-assoc_dom"/>
</dbReference>
<evidence type="ECO:0000256" key="3">
    <source>
        <dbReference type="ARBA" id="ARBA00022801"/>
    </source>
</evidence>
<reference evidence="8" key="2">
    <citation type="submission" date="2015-06" db="UniProtKB">
        <authorList>
            <consortium name="EnsemblMetazoa"/>
        </authorList>
    </citation>
    <scope>IDENTIFICATION</scope>
</reference>
<dbReference type="GO" id="GO:0005730">
    <property type="term" value="C:nucleolus"/>
    <property type="evidence" value="ECO:0007669"/>
    <property type="project" value="TreeGrafter"/>
</dbReference>
<reference evidence="9" key="1">
    <citation type="submission" date="2013-02" db="EMBL/GenBank/DDBJ databases">
        <authorList>
            <person name="Hughes D."/>
        </authorList>
    </citation>
    <scope>NUCLEOTIDE SEQUENCE</scope>
    <source>
        <strain>Durham</strain>
        <strain evidence="9">NC isolate 2 -- Noor lab</strain>
    </source>
</reference>
<evidence type="ECO:0000256" key="1">
    <source>
        <dbReference type="ARBA" id="ARBA00008792"/>
    </source>
</evidence>
<feature type="compositionally biased region" description="Gly residues" evidence="6">
    <location>
        <begin position="558"/>
        <end position="574"/>
    </location>
</feature>
<keyword evidence="9" id="KW-1185">Reference proteome</keyword>
<dbReference type="GO" id="GO:0016887">
    <property type="term" value="F:ATP hydrolysis activity"/>
    <property type="evidence" value="ECO:0007669"/>
    <property type="project" value="TreeGrafter"/>
</dbReference>
<keyword evidence="2" id="KW-0547">Nucleotide-binding</keyword>
<dbReference type="OMA" id="IVRVRHP"/>
<evidence type="ECO:0000259" key="7">
    <source>
        <dbReference type="PROSITE" id="PS51194"/>
    </source>
</evidence>
<dbReference type="HOGENOM" id="CLU_001832_1_7_1"/>
<dbReference type="Gene3D" id="1.20.120.1080">
    <property type="match status" value="1"/>
</dbReference>
<dbReference type="CDD" id="cd18791">
    <property type="entry name" value="SF2_C_RHA"/>
    <property type="match status" value="1"/>
</dbReference>
<dbReference type="InterPro" id="IPR001650">
    <property type="entry name" value="Helicase_C-like"/>
</dbReference>
<accession>T1GWW8</accession>
<dbReference type="SMART" id="SM00490">
    <property type="entry name" value="HELICc"/>
    <property type="match status" value="1"/>
</dbReference>
<dbReference type="GO" id="GO:0050684">
    <property type="term" value="P:regulation of mRNA processing"/>
    <property type="evidence" value="ECO:0007669"/>
    <property type="project" value="TreeGrafter"/>
</dbReference>
<feature type="region of interest" description="Disordered" evidence="6">
    <location>
        <begin position="588"/>
        <end position="609"/>
    </location>
</feature>
<dbReference type="Pfam" id="PF00271">
    <property type="entry name" value="Helicase_C"/>
    <property type="match status" value="1"/>
</dbReference>
<dbReference type="PANTHER" id="PTHR18934">
    <property type="entry name" value="ATP-DEPENDENT RNA HELICASE"/>
    <property type="match status" value="1"/>
</dbReference>
<evidence type="ECO:0000256" key="2">
    <source>
        <dbReference type="ARBA" id="ARBA00022741"/>
    </source>
</evidence>
<dbReference type="EMBL" id="CAQQ02008119">
    <property type="status" value="NOT_ANNOTATED_CDS"/>
    <property type="molecule type" value="Genomic_DNA"/>
</dbReference>
<evidence type="ECO:0000313" key="9">
    <source>
        <dbReference type="Proteomes" id="UP000015102"/>
    </source>
</evidence>
<dbReference type="GO" id="GO:0045944">
    <property type="term" value="P:positive regulation of transcription by RNA polymerase II"/>
    <property type="evidence" value="ECO:0007669"/>
    <property type="project" value="TreeGrafter"/>
</dbReference>
<organism evidence="8 9">
    <name type="scientific">Megaselia scalaris</name>
    <name type="common">Humpbacked fly</name>
    <name type="synonym">Phora scalaris</name>
    <dbReference type="NCBI Taxonomy" id="36166"/>
    <lineage>
        <taxon>Eukaryota</taxon>
        <taxon>Metazoa</taxon>
        <taxon>Ecdysozoa</taxon>
        <taxon>Arthropoda</taxon>
        <taxon>Hexapoda</taxon>
        <taxon>Insecta</taxon>
        <taxon>Pterygota</taxon>
        <taxon>Neoptera</taxon>
        <taxon>Endopterygota</taxon>
        <taxon>Diptera</taxon>
        <taxon>Brachycera</taxon>
        <taxon>Muscomorpha</taxon>
        <taxon>Platypezoidea</taxon>
        <taxon>Phoridae</taxon>
        <taxon>Megaseliini</taxon>
        <taxon>Megaselia</taxon>
    </lineage>
</organism>
<dbReference type="GO" id="GO:0003724">
    <property type="term" value="F:RNA helicase activity"/>
    <property type="evidence" value="ECO:0007669"/>
    <property type="project" value="TreeGrafter"/>
</dbReference>